<gene>
    <name evidence="4" type="ORF">BLNAU_22829</name>
</gene>
<sequence length="1043" mass="117574">MILCPILIFSLLFSTISPYDTNPHLSKLCQIQSHWQTDFSIKSNYTNVDDEKKEQEEKIPPKYLYTSTLGNDSKDCGVKLSPCRSISFTIQHHEDPDISLALYAERSDKIASFSLINAPPLYFYTEPQITLTNRTLVLKTLTADETKEDVIDDLEIPSISSFSHIARLTPSKTSTRLFSLVNSSLGCINLVLFHAPHSKVMSNELPYLSDRHFQQEGFFCLIQSNLLLGACIVTTATPPGFPTPLSHTATLPLVVAWRSGVHFASSRVTNITQNGTSLICVEGNGQTVLQKSLFEHVGLAPTPPQPKITVTRPSVLYAVADPTAQIGVLKTKFVDCAYSKTSPVLLFGANPLNVSSLQRPTNDEEQPPPPTHPSILFESSEMTITDPHAPSAALVACEYILMQFTNNTFTRAKPATTSFLFSSFSSNAEAFEEDAVCHQCNPSSNAAGGCNYAPAPIRLFHSFVDFTHSSISGLEGGFELVEGAAYFNNITMDISHAPSLPRAFPTSPSKSVSLASISDNLDPTPALVYTTQRPALHMNLNCSDKAKLHFSEEDTGEGWLEKGTDHLWFNLGDCEVVKGTFHRKFVPLYKTSLARASLKEGFTYAFSSSSSNTSPPPPLATETANSACFVTVDLFGEGLYPCSLQVNLSLIGKDRVVQSSRTLDLSALPSECYGAWHSSTHISLTFRRTELPSDTSGDKLKDRRYGVKIIYGPKQKDSSKSILVENELTDTTDEQTENDHDRAKRIAADRVRMEEEKGIVRTEQEKEAARKKSEEEEKKRETERKRKEEEERVRKEEEQKQEEIRKKEEEARKREEQKKEEQKQEETKKKTETEAEQTLETEKKKKKEEDERMERERREAKKKEEQRERERKEQESQQKEKEEEERRAREEAKQREEEKLREREEERKREEAERKRQEKIEKERQRREKEAEQPEVPPPRAPVPTVVVVLSVIIVVSVVVLVGLLVLLLVHRRRRKQRRDEQRLLTSIGSVLDDDSESDEADGQGPAGGWADETTDSYSPSGTLIHTLPKPESLLNDDEHLLG</sequence>
<feature type="chain" id="PRO_5045278916" evidence="3">
    <location>
        <begin position="19"/>
        <end position="1043"/>
    </location>
</feature>
<dbReference type="PANTHER" id="PTHR12661:SF5">
    <property type="entry name" value="SUPPRESSOR OF SWI4 1 HOMOLOG"/>
    <property type="match status" value="1"/>
</dbReference>
<feature type="compositionally biased region" description="Acidic residues" evidence="1">
    <location>
        <begin position="993"/>
        <end position="1002"/>
    </location>
</feature>
<proteinExistence type="predicted"/>
<dbReference type="InterPro" id="IPR045112">
    <property type="entry name" value="PPAN-like"/>
</dbReference>
<keyword evidence="3" id="KW-0732">Signal</keyword>
<feature type="signal peptide" evidence="3">
    <location>
        <begin position="1"/>
        <end position="18"/>
    </location>
</feature>
<name>A0ABQ9WRY5_9EUKA</name>
<evidence type="ECO:0000256" key="3">
    <source>
        <dbReference type="SAM" id="SignalP"/>
    </source>
</evidence>
<evidence type="ECO:0000313" key="4">
    <source>
        <dbReference type="EMBL" id="KAK2942260.1"/>
    </source>
</evidence>
<keyword evidence="5" id="KW-1185">Reference proteome</keyword>
<organism evidence="4 5">
    <name type="scientific">Blattamonas nauphoetae</name>
    <dbReference type="NCBI Taxonomy" id="2049346"/>
    <lineage>
        <taxon>Eukaryota</taxon>
        <taxon>Metamonada</taxon>
        <taxon>Preaxostyla</taxon>
        <taxon>Oxymonadida</taxon>
        <taxon>Blattamonas</taxon>
    </lineage>
</organism>
<keyword evidence="2" id="KW-0812">Transmembrane</keyword>
<dbReference type="Proteomes" id="UP001281761">
    <property type="component" value="Unassembled WGS sequence"/>
</dbReference>
<accession>A0ABQ9WRY5</accession>
<dbReference type="PANTHER" id="PTHR12661">
    <property type="entry name" value="PETER PAN-RELATED"/>
    <property type="match status" value="1"/>
</dbReference>
<feature type="transmembrane region" description="Helical" evidence="2">
    <location>
        <begin position="946"/>
        <end position="970"/>
    </location>
</feature>
<feature type="region of interest" description="Disordered" evidence="1">
    <location>
        <begin position="356"/>
        <end position="376"/>
    </location>
</feature>
<feature type="region of interest" description="Disordered" evidence="1">
    <location>
        <begin position="993"/>
        <end position="1043"/>
    </location>
</feature>
<evidence type="ECO:0000256" key="1">
    <source>
        <dbReference type="SAM" id="MobiDB-lite"/>
    </source>
</evidence>
<evidence type="ECO:0000256" key="2">
    <source>
        <dbReference type="SAM" id="Phobius"/>
    </source>
</evidence>
<feature type="compositionally biased region" description="Basic and acidic residues" evidence="1">
    <location>
        <begin position="737"/>
        <end position="833"/>
    </location>
</feature>
<dbReference type="EMBL" id="JARBJD010000421">
    <property type="protein sequence ID" value="KAK2942260.1"/>
    <property type="molecule type" value="Genomic_DNA"/>
</dbReference>
<feature type="compositionally biased region" description="Acidic residues" evidence="1">
    <location>
        <begin position="727"/>
        <end position="736"/>
    </location>
</feature>
<keyword evidence="2" id="KW-0472">Membrane</keyword>
<feature type="compositionally biased region" description="Basic and acidic residues" evidence="1">
    <location>
        <begin position="840"/>
        <end position="932"/>
    </location>
</feature>
<keyword evidence="2" id="KW-1133">Transmembrane helix</keyword>
<protein>
    <submittedName>
        <fullName evidence="4">Uncharacterized protein</fullName>
    </submittedName>
</protein>
<reference evidence="4 5" key="1">
    <citation type="journal article" date="2022" name="bioRxiv">
        <title>Genomics of Preaxostyla Flagellates Illuminates Evolutionary Transitions and the Path Towards Mitochondrial Loss.</title>
        <authorList>
            <person name="Novak L.V.F."/>
            <person name="Treitli S.C."/>
            <person name="Pyrih J."/>
            <person name="Halakuc P."/>
            <person name="Pipaliya S.V."/>
            <person name="Vacek V."/>
            <person name="Brzon O."/>
            <person name="Soukal P."/>
            <person name="Eme L."/>
            <person name="Dacks J.B."/>
            <person name="Karnkowska A."/>
            <person name="Elias M."/>
            <person name="Hampl V."/>
        </authorList>
    </citation>
    <scope>NUCLEOTIDE SEQUENCE [LARGE SCALE GENOMIC DNA]</scope>
    <source>
        <strain evidence="4">NAU3</strain>
        <tissue evidence="4">Gut</tissue>
    </source>
</reference>
<comment type="caution">
    <text evidence="4">The sequence shown here is derived from an EMBL/GenBank/DDBJ whole genome shotgun (WGS) entry which is preliminary data.</text>
</comment>
<evidence type="ECO:0000313" key="5">
    <source>
        <dbReference type="Proteomes" id="UP001281761"/>
    </source>
</evidence>
<feature type="region of interest" description="Disordered" evidence="1">
    <location>
        <begin position="727"/>
        <end position="942"/>
    </location>
</feature>